<organism evidence="1 2">
    <name type="scientific">Pyronema omphalodes (strain CBS 100304)</name>
    <name type="common">Pyronema confluens</name>
    <dbReference type="NCBI Taxonomy" id="1076935"/>
    <lineage>
        <taxon>Eukaryota</taxon>
        <taxon>Fungi</taxon>
        <taxon>Dikarya</taxon>
        <taxon>Ascomycota</taxon>
        <taxon>Pezizomycotina</taxon>
        <taxon>Pezizomycetes</taxon>
        <taxon>Pezizales</taxon>
        <taxon>Pyronemataceae</taxon>
        <taxon>Pyronema</taxon>
    </lineage>
</organism>
<gene>
    <name evidence="1" type="ORF">PCON_12124</name>
</gene>
<accession>U4L6G7</accession>
<reference evidence="1 2" key="1">
    <citation type="journal article" date="2013" name="PLoS Genet.">
        <title>The genome and development-dependent transcriptomes of Pyronema confluens: a window into fungal evolution.</title>
        <authorList>
            <person name="Traeger S."/>
            <person name="Altegoer F."/>
            <person name="Freitag M."/>
            <person name="Gabaldon T."/>
            <person name="Kempken F."/>
            <person name="Kumar A."/>
            <person name="Marcet-Houben M."/>
            <person name="Poggeler S."/>
            <person name="Stajich J.E."/>
            <person name="Nowrousian M."/>
        </authorList>
    </citation>
    <scope>NUCLEOTIDE SEQUENCE [LARGE SCALE GENOMIC DNA]</scope>
    <source>
        <strain evidence="2">CBS 100304</strain>
        <tissue evidence="1">Vegetative mycelium</tissue>
    </source>
</reference>
<evidence type="ECO:0000313" key="1">
    <source>
        <dbReference type="EMBL" id="CCX12530.1"/>
    </source>
</evidence>
<dbReference type="EMBL" id="HF935720">
    <property type="protein sequence ID" value="CCX12530.1"/>
    <property type="molecule type" value="Genomic_DNA"/>
</dbReference>
<keyword evidence="2" id="KW-1185">Reference proteome</keyword>
<dbReference type="AlphaFoldDB" id="U4L6G7"/>
<evidence type="ECO:0000313" key="2">
    <source>
        <dbReference type="Proteomes" id="UP000018144"/>
    </source>
</evidence>
<name>U4L6G7_PYROM</name>
<sequence>MSFLDRSPVSIAITDFLNVTTKITKILTSYLLTNHFPTEAPGFLTEFEAFSHVLRGLNLFIDSEDISAHRFNESSTLFIAVEVYQARLQGVCTQLDSIRDWVAANKPAESSQEAHGELQWPFEKDEGQGILEDLRGVMVVFKFAMGVKNWFVVARS</sequence>
<dbReference type="Proteomes" id="UP000018144">
    <property type="component" value="Unassembled WGS sequence"/>
</dbReference>
<proteinExistence type="predicted"/>
<protein>
    <submittedName>
        <fullName evidence="1">Uncharacterized protein</fullName>
    </submittedName>
</protein>